<organism evidence="1 2">
    <name type="scientific">Jimgerdemannia flammicorona</name>
    <dbReference type="NCBI Taxonomy" id="994334"/>
    <lineage>
        <taxon>Eukaryota</taxon>
        <taxon>Fungi</taxon>
        <taxon>Fungi incertae sedis</taxon>
        <taxon>Mucoromycota</taxon>
        <taxon>Mucoromycotina</taxon>
        <taxon>Endogonomycetes</taxon>
        <taxon>Endogonales</taxon>
        <taxon>Endogonaceae</taxon>
        <taxon>Jimgerdemannia</taxon>
    </lineage>
</organism>
<name>A0A433QDT6_9FUNG</name>
<accession>A0A433QDT6</accession>
<dbReference type="EMBL" id="RBNJ01007451">
    <property type="protein sequence ID" value="RUS27950.1"/>
    <property type="molecule type" value="Genomic_DNA"/>
</dbReference>
<sequence length="117" mass="12713">MPGASRPKAVRSNTITSMESKASPVPFPILCSDDSIPGTYERENEGMCFDVLLVFISHQPGQPFTLSYSHRLTISFSLRIHTFIASFAANSVAGDAVIDYIEPDGPVSTYGSTIVRK</sequence>
<evidence type="ECO:0000313" key="2">
    <source>
        <dbReference type="Proteomes" id="UP000274822"/>
    </source>
</evidence>
<gene>
    <name evidence="1" type="ORF">BC938DRAFT_482534</name>
</gene>
<comment type="caution">
    <text evidence="1">The sequence shown here is derived from an EMBL/GenBank/DDBJ whole genome shotgun (WGS) entry which is preliminary data.</text>
</comment>
<dbReference type="Proteomes" id="UP000274822">
    <property type="component" value="Unassembled WGS sequence"/>
</dbReference>
<evidence type="ECO:0000313" key="1">
    <source>
        <dbReference type="EMBL" id="RUS27950.1"/>
    </source>
</evidence>
<keyword evidence="2" id="KW-1185">Reference proteome</keyword>
<dbReference type="AlphaFoldDB" id="A0A433QDT6"/>
<proteinExistence type="predicted"/>
<reference evidence="1 2" key="1">
    <citation type="journal article" date="2018" name="New Phytol.">
        <title>Phylogenomics of Endogonaceae and evolution of mycorrhizas within Mucoromycota.</title>
        <authorList>
            <person name="Chang Y."/>
            <person name="Desiro A."/>
            <person name="Na H."/>
            <person name="Sandor L."/>
            <person name="Lipzen A."/>
            <person name="Clum A."/>
            <person name="Barry K."/>
            <person name="Grigoriev I.V."/>
            <person name="Martin F.M."/>
            <person name="Stajich J.E."/>
            <person name="Smith M.E."/>
            <person name="Bonito G."/>
            <person name="Spatafora J.W."/>
        </authorList>
    </citation>
    <scope>NUCLEOTIDE SEQUENCE [LARGE SCALE GENOMIC DNA]</scope>
    <source>
        <strain evidence="1 2">AD002</strain>
    </source>
</reference>
<protein>
    <submittedName>
        <fullName evidence="1">Uncharacterized protein</fullName>
    </submittedName>
</protein>